<reference evidence="1 2" key="1">
    <citation type="submission" date="2018-07" db="EMBL/GenBank/DDBJ databases">
        <title>Genomic Encyclopedia of Type Strains, Phase IV (KMG-IV): sequencing the most valuable type-strain genomes for metagenomic binning, comparative biology and taxonomic classification.</title>
        <authorList>
            <person name="Goeker M."/>
        </authorList>
    </citation>
    <scope>NUCLEOTIDE SEQUENCE [LARGE SCALE GENOMIC DNA]</scope>
    <source>
        <strain evidence="1 2">DSM 101478</strain>
    </source>
</reference>
<dbReference type="InterPro" id="IPR023393">
    <property type="entry name" value="START-like_dom_sf"/>
</dbReference>
<organism evidence="1 2">
    <name type="scientific">Marinirhabdus gelatinilytica</name>
    <dbReference type="NCBI Taxonomy" id="1703343"/>
    <lineage>
        <taxon>Bacteria</taxon>
        <taxon>Pseudomonadati</taxon>
        <taxon>Bacteroidota</taxon>
        <taxon>Flavobacteriia</taxon>
        <taxon>Flavobacteriales</taxon>
        <taxon>Flavobacteriaceae</taxon>
    </lineage>
</organism>
<dbReference type="Gene3D" id="3.30.530.20">
    <property type="match status" value="1"/>
</dbReference>
<dbReference type="OrthoDB" id="9807923at2"/>
<dbReference type="SUPFAM" id="SSF55961">
    <property type="entry name" value="Bet v1-like"/>
    <property type="match status" value="1"/>
</dbReference>
<gene>
    <name evidence="1" type="ORF">C8D94_102381</name>
</gene>
<dbReference type="InterPro" id="IPR019587">
    <property type="entry name" value="Polyketide_cyclase/dehydratase"/>
</dbReference>
<dbReference type="AlphaFoldDB" id="A0A370QFQ5"/>
<dbReference type="Pfam" id="PF10604">
    <property type="entry name" value="Polyketide_cyc2"/>
    <property type="match status" value="1"/>
</dbReference>
<name>A0A370QFQ5_9FLAO</name>
<sequence length="176" mass="19958">MIFLYILGIVLAILIILVLVAPKHYDVQRSVYIDRPVAEVYNYLKSVKNQDHWSPWKKKDPGMHQEFVGTDGTVGFVSKWDSDHKQVGAGQQEITALAENERVDTHITFLKPFKSESDGYLLTKPEGQGTKVTWGFTGTHTVPMNVMMLFFNMDKAVGKDFEEGLADLKQLLEQNP</sequence>
<evidence type="ECO:0000313" key="1">
    <source>
        <dbReference type="EMBL" id="RDK87197.1"/>
    </source>
</evidence>
<protein>
    <submittedName>
        <fullName evidence="1">Polyketide cyclase/dehydrase/lipid transport protein</fullName>
    </submittedName>
</protein>
<keyword evidence="2" id="KW-1185">Reference proteome</keyword>
<dbReference type="EMBL" id="QRAO01000002">
    <property type="protein sequence ID" value="RDK87197.1"/>
    <property type="molecule type" value="Genomic_DNA"/>
</dbReference>
<dbReference type="Proteomes" id="UP000255317">
    <property type="component" value="Unassembled WGS sequence"/>
</dbReference>
<comment type="caution">
    <text evidence="1">The sequence shown here is derived from an EMBL/GenBank/DDBJ whole genome shotgun (WGS) entry which is preliminary data.</text>
</comment>
<proteinExistence type="predicted"/>
<dbReference type="CDD" id="cd07818">
    <property type="entry name" value="SRPBCC_1"/>
    <property type="match status" value="1"/>
</dbReference>
<accession>A0A370QFQ5</accession>
<dbReference type="RefSeq" id="WP_115123392.1">
    <property type="nucleotide sequence ID" value="NZ_QRAO01000002.1"/>
</dbReference>
<evidence type="ECO:0000313" key="2">
    <source>
        <dbReference type="Proteomes" id="UP000255317"/>
    </source>
</evidence>